<keyword evidence="2" id="KW-1185">Reference proteome</keyword>
<reference evidence="1 2" key="1">
    <citation type="journal article" date="2013" name="BMC Genomics">
        <title>Genomics-driven discovery of the pneumocandin biosynthetic gene cluster in the fungus Glarea lozoyensis.</title>
        <authorList>
            <person name="Chen L."/>
            <person name="Yue Q."/>
            <person name="Zhang X."/>
            <person name="Xiang M."/>
            <person name="Wang C."/>
            <person name="Li S."/>
            <person name="Che Y."/>
            <person name="Ortiz-Lopez F.J."/>
            <person name="Bills G.F."/>
            <person name="Liu X."/>
            <person name="An Z."/>
        </authorList>
    </citation>
    <scope>NUCLEOTIDE SEQUENCE [LARGE SCALE GENOMIC DNA]</scope>
    <source>
        <strain evidence="2">ATCC 20868 / MF5171</strain>
    </source>
</reference>
<organism evidence="1 2">
    <name type="scientific">Glarea lozoyensis (strain ATCC 20868 / MF5171)</name>
    <dbReference type="NCBI Taxonomy" id="1116229"/>
    <lineage>
        <taxon>Eukaryota</taxon>
        <taxon>Fungi</taxon>
        <taxon>Dikarya</taxon>
        <taxon>Ascomycota</taxon>
        <taxon>Pezizomycotina</taxon>
        <taxon>Leotiomycetes</taxon>
        <taxon>Helotiales</taxon>
        <taxon>Helotiaceae</taxon>
        <taxon>Glarea</taxon>
    </lineage>
</organism>
<dbReference type="HOGENOM" id="CLU_1992863_0_0_1"/>
<gene>
    <name evidence="1" type="ORF">GLAREA_09445</name>
</gene>
<dbReference type="RefSeq" id="XP_008084233.1">
    <property type="nucleotide sequence ID" value="XM_008086042.1"/>
</dbReference>
<sequence>MGQKASTPNRQTQATENDTWKEFDFTRIPEWGNEYKNVASPVYEAKALLEEAYTIFRSEGMLGKTKYGSLCKRSYSIREKLGILIIRNFPRIRPEDEEVYRKIKFWGSLLSEPLSELPQMLYRKT</sequence>
<dbReference type="EMBL" id="KE145368">
    <property type="protein sequence ID" value="EPE28325.1"/>
    <property type="molecule type" value="Genomic_DNA"/>
</dbReference>
<dbReference type="Proteomes" id="UP000016922">
    <property type="component" value="Unassembled WGS sequence"/>
</dbReference>
<dbReference type="GeneID" id="19468493"/>
<dbReference type="AlphaFoldDB" id="S3CRP6"/>
<dbReference type="KEGG" id="glz:GLAREA_09445"/>
<name>S3CRP6_GLAL2</name>
<evidence type="ECO:0000313" key="2">
    <source>
        <dbReference type="Proteomes" id="UP000016922"/>
    </source>
</evidence>
<evidence type="ECO:0000313" key="1">
    <source>
        <dbReference type="EMBL" id="EPE28325.1"/>
    </source>
</evidence>
<accession>S3CRP6</accession>
<protein>
    <submittedName>
        <fullName evidence="1">Uncharacterized protein</fullName>
    </submittedName>
</protein>
<proteinExistence type="predicted"/>